<dbReference type="OrthoDB" id="9807329at2"/>
<dbReference type="AlphaFoldDB" id="A0A2D0N541"/>
<gene>
    <name evidence="9" type="ORF">CRP01_25570</name>
</gene>
<evidence type="ECO:0000256" key="1">
    <source>
        <dbReference type="ARBA" id="ARBA00010233"/>
    </source>
</evidence>
<name>A0A2D0N541_FLAN2</name>
<evidence type="ECO:0000256" key="6">
    <source>
        <dbReference type="PIRSR" id="PIRSR028757-1"/>
    </source>
</evidence>
<dbReference type="RefSeq" id="WP_099152958.1">
    <property type="nucleotide sequence ID" value="NZ_PDUD01000030.1"/>
</dbReference>
<evidence type="ECO:0000313" key="9">
    <source>
        <dbReference type="EMBL" id="PHN03631.1"/>
    </source>
</evidence>
<dbReference type="CDD" id="cd07025">
    <property type="entry name" value="Peptidase_S66"/>
    <property type="match status" value="1"/>
</dbReference>
<sequence length="347" mass="37786">MKRRTANRTIAAALGLPLLARSGQTSLPVKPVHKTVKPKRLREKDLIGLISPGSYVDDKGLEQAVSNLEKMGFRVKLGNHIRMERGYTAGTDEQRLNDLHDAFNDPEVAAVWCVRGGYGCSRLLPAIDYRMIARNPKALIGYSDVTALINAIYFKTGLVGFHGPVGASRFTDFSELHLKTVLMEGPDTWKITRPDTFKEQSGKTFDFNTIQPGQAEGTLLGGNLSLLAAMAGTGYLPPFDQYLLFVEEVGEKPYRVDRMLTQLRQSNALGQVAGIALGIFADCEPDPDDRSLSLAQTLDDRLGDLSVPAAYGLPYGHIGDQGTLPVGIRARFDANEGSLTLLEPGVV</sequence>
<dbReference type="GO" id="GO:0004180">
    <property type="term" value="F:carboxypeptidase activity"/>
    <property type="evidence" value="ECO:0007669"/>
    <property type="project" value="UniProtKB-KW"/>
</dbReference>
<feature type="domain" description="LD-carboxypeptidase C-terminal" evidence="8">
    <location>
        <begin position="216"/>
        <end position="331"/>
    </location>
</feature>
<evidence type="ECO:0000256" key="5">
    <source>
        <dbReference type="ARBA" id="ARBA00022825"/>
    </source>
</evidence>
<dbReference type="PANTHER" id="PTHR30237">
    <property type="entry name" value="MURAMOYLTETRAPEPTIDE CARBOXYPEPTIDASE"/>
    <property type="match status" value="1"/>
</dbReference>
<dbReference type="GO" id="GO:0008236">
    <property type="term" value="F:serine-type peptidase activity"/>
    <property type="evidence" value="ECO:0007669"/>
    <property type="project" value="UniProtKB-KW"/>
</dbReference>
<dbReference type="InterPro" id="IPR003507">
    <property type="entry name" value="S66_fam"/>
</dbReference>
<organism evidence="9 10">
    <name type="scientific">Flavilitoribacter nigricans (strain ATCC 23147 / DSM 23189 / NBRC 102662 / NCIMB 1420 / SS-2)</name>
    <name type="common">Lewinella nigricans</name>
    <dbReference type="NCBI Taxonomy" id="1122177"/>
    <lineage>
        <taxon>Bacteria</taxon>
        <taxon>Pseudomonadati</taxon>
        <taxon>Bacteroidota</taxon>
        <taxon>Saprospiria</taxon>
        <taxon>Saprospirales</taxon>
        <taxon>Lewinellaceae</taxon>
        <taxon>Flavilitoribacter</taxon>
    </lineage>
</organism>
<comment type="similarity">
    <text evidence="1">Belongs to the peptidase S66 family.</text>
</comment>
<keyword evidence="4" id="KW-0378">Hydrolase</keyword>
<keyword evidence="2 9" id="KW-0121">Carboxypeptidase</keyword>
<evidence type="ECO:0000256" key="3">
    <source>
        <dbReference type="ARBA" id="ARBA00022670"/>
    </source>
</evidence>
<keyword evidence="5" id="KW-0720">Serine protease</keyword>
<dbReference type="InterPro" id="IPR040921">
    <property type="entry name" value="Peptidase_S66C"/>
</dbReference>
<keyword evidence="3" id="KW-0645">Protease</keyword>
<accession>A0A2D0N541</accession>
<dbReference type="GO" id="GO:0006508">
    <property type="term" value="P:proteolysis"/>
    <property type="evidence" value="ECO:0007669"/>
    <property type="project" value="UniProtKB-KW"/>
</dbReference>
<keyword evidence="10" id="KW-1185">Reference proteome</keyword>
<dbReference type="InterPro" id="IPR029062">
    <property type="entry name" value="Class_I_gatase-like"/>
</dbReference>
<dbReference type="InterPro" id="IPR027461">
    <property type="entry name" value="Carboxypeptidase_A_C_sf"/>
</dbReference>
<dbReference type="PANTHER" id="PTHR30237:SF2">
    <property type="entry name" value="MUREIN TETRAPEPTIDE CARBOXYPEPTIDASE"/>
    <property type="match status" value="1"/>
</dbReference>
<protein>
    <submittedName>
        <fullName evidence="9">LD-carboxypeptidase</fullName>
    </submittedName>
</protein>
<evidence type="ECO:0000259" key="8">
    <source>
        <dbReference type="Pfam" id="PF17676"/>
    </source>
</evidence>
<dbReference type="PIRSF" id="PIRSF028757">
    <property type="entry name" value="LD-carboxypeptidase"/>
    <property type="match status" value="1"/>
</dbReference>
<dbReference type="Gene3D" id="3.40.50.10740">
    <property type="entry name" value="Class I glutamine amidotransferase-like"/>
    <property type="match status" value="1"/>
</dbReference>
<feature type="active site" description="Charge relay system" evidence="6">
    <location>
        <position position="247"/>
    </location>
</feature>
<evidence type="ECO:0000313" key="10">
    <source>
        <dbReference type="Proteomes" id="UP000223913"/>
    </source>
</evidence>
<reference evidence="9 10" key="1">
    <citation type="submission" date="2017-10" db="EMBL/GenBank/DDBJ databases">
        <title>The draft genome sequence of Lewinella nigricans NBRC 102662.</title>
        <authorList>
            <person name="Wang K."/>
        </authorList>
    </citation>
    <scope>NUCLEOTIDE SEQUENCE [LARGE SCALE GENOMIC DNA]</scope>
    <source>
        <strain evidence="9 10">NBRC 102662</strain>
    </source>
</reference>
<evidence type="ECO:0000259" key="7">
    <source>
        <dbReference type="Pfam" id="PF02016"/>
    </source>
</evidence>
<comment type="caution">
    <text evidence="9">The sequence shown here is derived from an EMBL/GenBank/DDBJ whole genome shotgun (WGS) entry which is preliminary data.</text>
</comment>
<feature type="active site" description="Nucleophile" evidence="6">
    <location>
        <position position="143"/>
    </location>
</feature>
<evidence type="ECO:0000256" key="4">
    <source>
        <dbReference type="ARBA" id="ARBA00022801"/>
    </source>
</evidence>
<feature type="domain" description="LD-carboxypeptidase N-terminal" evidence="7">
    <location>
        <begin position="47"/>
        <end position="163"/>
    </location>
</feature>
<dbReference type="SUPFAM" id="SSF141986">
    <property type="entry name" value="LD-carboxypeptidase A C-terminal domain-like"/>
    <property type="match status" value="1"/>
</dbReference>
<dbReference type="InterPro" id="IPR027478">
    <property type="entry name" value="LdcA_N"/>
</dbReference>
<dbReference type="SUPFAM" id="SSF52317">
    <property type="entry name" value="Class I glutamine amidotransferase-like"/>
    <property type="match status" value="1"/>
</dbReference>
<dbReference type="EMBL" id="PDUD01000030">
    <property type="protein sequence ID" value="PHN03631.1"/>
    <property type="molecule type" value="Genomic_DNA"/>
</dbReference>
<dbReference type="Pfam" id="PF02016">
    <property type="entry name" value="Peptidase_S66"/>
    <property type="match status" value="1"/>
</dbReference>
<dbReference type="Gene3D" id="3.50.30.60">
    <property type="entry name" value="LD-carboxypeptidase A C-terminal domain-like"/>
    <property type="match status" value="1"/>
</dbReference>
<evidence type="ECO:0000256" key="2">
    <source>
        <dbReference type="ARBA" id="ARBA00022645"/>
    </source>
</evidence>
<feature type="active site" description="Charge relay system" evidence="6">
    <location>
        <position position="317"/>
    </location>
</feature>
<proteinExistence type="inferred from homology"/>
<dbReference type="Pfam" id="PF17676">
    <property type="entry name" value="Peptidase_S66C"/>
    <property type="match status" value="1"/>
</dbReference>
<dbReference type="Proteomes" id="UP000223913">
    <property type="component" value="Unassembled WGS sequence"/>
</dbReference>
<dbReference type="InterPro" id="IPR040449">
    <property type="entry name" value="Peptidase_S66_N"/>
</dbReference>